<organism evidence="1 2">
    <name type="scientific">Quercus lobata</name>
    <name type="common">Valley oak</name>
    <dbReference type="NCBI Taxonomy" id="97700"/>
    <lineage>
        <taxon>Eukaryota</taxon>
        <taxon>Viridiplantae</taxon>
        <taxon>Streptophyta</taxon>
        <taxon>Embryophyta</taxon>
        <taxon>Tracheophyta</taxon>
        <taxon>Spermatophyta</taxon>
        <taxon>Magnoliopsida</taxon>
        <taxon>eudicotyledons</taxon>
        <taxon>Gunneridae</taxon>
        <taxon>Pentapetalae</taxon>
        <taxon>rosids</taxon>
        <taxon>fabids</taxon>
        <taxon>Fagales</taxon>
        <taxon>Fagaceae</taxon>
        <taxon>Quercus</taxon>
    </lineage>
</organism>
<evidence type="ECO:0000313" key="1">
    <source>
        <dbReference type="EnsemblPlants" id="QL93p0107_0059:mrna"/>
    </source>
</evidence>
<sequence length="67" mass="7010">MKPLIAASTFSNSFHLLFANAVDTSLESKCSIPAKELHVGAVSCVDVKDGGAECVIVEGLRSAVVYL</sequence>
<dbReference type="Gramene" id="QL93p0107_0059:mrna">
    <property type="protein sequence ID" value="QL93p0107_0059:mrna"/>
    <property type="gene ID" value="QL93p0107_0059"/>
</dbReference>
<name>A0A7N2N7C1_QUELO</name>
<evidence type="ECO:0000313" key="2">
    <source>
        <dbReference type="Proteomes" id="UP000594261"/>
    </source>
</evidence>
<proteinExistence type="predicted"/>
<dbReference type="EnsemblPlants" id="QL93p0107_0059:mrna">
    <property type="protein sequence ID" value="QL93p0107_0059:mrna"/>
    <property type="gene ID" value="QL93p0107_0059"/>
</dbReference>
<dbReference type="AlphaFoldDB" id="A0A7N2N7C1"/>
<keyword evidence="2" id="KW-1185">Reference proteome</keyword>
<accession>A0A7N2N7C1</accession>
<protein>
    <submittedName>
        <fullName evidence="1">Uncharacterized protein</fullName>
    </submittedName>
</protein>
<dbReference type="Proteomes" id="UP000594261">
    <property type="component" value="Unassembled WGS sequence"/>
</dbReference>
<dbReference type="InParanoid" id="A0A7N2N7C1"/>
<reference evidence="1" key="1">
    <citation type="submission" date="2021-01" db="UniProtKB">
        <authorList>
            <consortium name="EnsemblPlants"/>
        </authorList>
    </citation>
    <scope>IDENTIFICATION</scope>
</reference>